<sequence>MDKLGEKLGISREDGMSSYACGRAIEGALKSVSASGLNDLGKELGLGELDFFLTDLVAAIKYPWGEENDRLERCSTNSTATARAQPMSGHFSTLA</sequence>
<keyword evidence="2" id="KW-1185">Reference proteome</keyword>
<dbReference type="RefSeq" id="WP_153352483.1">
    <property type="nucleotide sequence ID" value="NZ_JAYKOO010000003.1"/>
</dbReference>
<reference evidence="1 2" key="1">
    <citation type="submission" date="2019-11" db="EMBL/GenBank/DDBJ databases">
        <title>Genome analysis of Rhizobacterium cereale a novel genus and species isolated from maize roots in North Spain.</title>
        <authorList>
            <person name="Menendez E."/>
            <person name="Flores-Felix J.D."/>
            <person name="Ramirez-Bahena M.-H."/>
            <person name="Igual J.M."/>
            <person name="Garcia-Fraile P."/>
            <person name="Peix A."/>
            <person name="Velazquez E."/>
        </authorList>
    </citation>
    <scope>NUCLEOTIDE SEQUENCE [LARGE SCALE GENOMIC DNA]</scope>
    <source>
        <strain evidence="1 2">RZME27</strain>
    </source>
</reference>
<proteinExistence type="predicted"/>
<name>A0A6A8A2G7_9HYPH</name>
<organism evidence="1 2">
    <name type="scientific">Endobacterium cereale</name>
    <dbReference type="NCBI Taxonomy" id="2663029"/>
    <lineage>
        <taxon>Bacteria</taxon>
        <taxon>Pseudomonadati</taxon>
        <taxon>Pseudomonadota</taxon>
        <taxon>Alphaproteobacteria</taxon>
        <taxon>Hyphomicrobiales</taxon>
        <taxon>Rhizobiaceae</taxon>
        <taxon>Endobacterium</taxon>
    </lineage>
</organism>
<dbReference type="EMBL" id="WIXI01000022">
    <property type="protein sequence ID" value="MQY44973.1"/>
    <property type="molecule type" value="Genomic_DNA"/>
</dbReference>
<gene>
    <name evidence="1" type="ORF">GAO09_02650</name>
</gene>
<evidence type="ECO:0000313" key="1">
    <source>
        <dbReference type="EMBL" id="MQY44973.1"/>
    </source>
</evidence>
<protein>
    <submittedName>
        <fullName evidence="1">Uncharacterized protein</fullName>
    </submittedName>
</protein>
<dbReference type="AlphaFoldDB" id="A0A6A8A2G7"/>
<comment type="caution">
    <text evidence="1">The sequence shown here is derived from an EMBL/GenBank/DDBJ whole genome shotgun (WGS) entry which is preliminary data.</text>
</comment>
<dbReference type="Proteomes" id="UP000435138">
    <property type="component" value="Unassembled WGS sequence"/>
</dbReference>
<evidence type="ECO:0000313" key="2">
    <source>
        <dbReference type="Proteomes" id="UP000435138"/>
    </source>
</evidence>
<accession>A0A6A8A2G7</accession>